<evidence type="ECO:0000313" key="2">
    <source>
        <dbReference type="Proteomes" id="UP001184861"/>
    </source>
</evidence>
<comment type="caution">
    <text evidence="1">The sequence shown here is derived from an EMBL/GenBank/DDBJ whole genome shotgun (WGS) entry which is preliminary data.</text>
</comment>
<protein>
    <submittedName>
        <fullName evidence="1">Uncharacterized protein</fullName>
    </submittedName>
</protein>
<accession>A0AAE3YCZ6</accession>
<name>A0AAE3YCZ6_9FLAO</name>
<organism evidence="1 2">
    <name type="scientific">Chryseobacterium rhizosphaerae</name>
    <dbReference type="NCBI Taxonomy" id="395937"/>
    <lineage>
        <taxon>Bacteria</taxon>
        <taxon>Pseudomonadati</taxon>
        <taxon>Bacteroidota</taxon>
        <taxon>Flavobacteriia</taxon>
        <taxon>Flavobacteriales</taxon>
        <taxon>Weeksellaceae</taxon>
        <taxon>Chryseobacterium group</taxon>
        <taxon>Chryseobacterium</taxon>
    </lineage>
</organism>
<reference evidence="1" key="1">
    <citation type="submission" date="2023-07" db="EMBL/GenBank/DDBJ databases">
        <title>Sorghum-associated microbial communities from plants grown in Nebraska, USA.</title>
        <authorList>
            <person name="Schachtman D."/>
        </authorList>
    </citation>
    <scope>NUCLEOTIDE SEQUENCE</scope>
    <source>
        <strain evidence="1">DS2360</strain>
    </source>
</reference>
<dbReference type="Proteomes" id="UP001184861">
    <property type="component" value="Unassembled WGS sequence"/>
</dbReference>
<dbReference type="AlphaFoldDB" id="A0AAE3YCZ6"/>
<gene>
    <name evidence="1" type="ORF">J2787_003265</name>
</gene>
<dbReference type="RefSeq" id="WP_309947200.1">
    <property type="nucleotide sequence ID" value="NZ_JAVDQY010000003.1"/>
</dbReference>
<proteinExistence type="predicted"/>
<evidence type="ECO:0000313" key="1">
    <source>
        <dbReference type="EMBL" id="MDR6527873.1"/>
    </source>
</evidence>
<sequence length="210" mass="24690">MNLKGINEKVQDMYSIDPKTFSKNNNDNVSSILLFKDYIFRLKTWKDVLNIEYVPFGKSLNLDRNNLLTDINSEWNDGMIPYSHFSNHLSDHLNISIPQGRIQNSLFIYLFAYWEIYKNDLQILQIMKENPQLSHPYEGIIKMFRNDYIYTMEGINISGITMRNSSMNLILPSIEDSFLEYIDLECQLTGSDGIPNQEKVNELWQHFQSL</sequence>
<dbReference type="EMBL" id="JAVDQY010000003">
    <property type="protein sequence ID" value="MDR6527873.1"/>
    <property type="molecule type" value="Genomic_DNA"/>
</dbReference>